<evidence type="ECO:0000256" key="2">
    <source>
        <dbReference type="ARBA" id="ARBA00012513"/>
    </source>
</evidence>
<keyword evidence="3" id="KW-0723">Serine/threonine-protein kinase</keyword>
<keyword evidence="10" id="KW-0456">Lyase</keyword>
<dbReference type="RefSeq" id="WP_148765107.1">
    <property type="nucleotide sequence ID" value="NZ_CP051206.1"/>
</dbReference>
<name>A0A6H2C6K4_DOLFA</name>
<dbReference type="Gene3D" id="3.30.200.20">
    <property type="entry name" value="Phosphorylase Kinase, domain 1"/>
    <property type="match status" value="1"/>
</dbReference>
<dbReference type="SUPFAM" id="SSF56112">
    <property type="entry name" value="Protein kinase-like (PK-like)"/>
    <property type="match status" value="1"/>
</dbReference>
<evidence type="ECO:0000313" key="14">
    <source>
        <dbReference type="EMBL" id="QJB46788.1"/>
    </source>
</evidence>
<dbReference type="Gene3D" id="1.25.10.10">
    <property type="entry name" value="Leucine-rich Repeat Variant"/>
    <property type="match status" value="2"/>
</dbReference>
<reference evidence="14 15" key="2">
    <citation type="submission" date="2020-04" db="EMBL/GenBank/DDBJ databases">
        <authorList>
            <person name="Fomenkov A."/>
            <person name="Anton B.P."/>
            <person name="Roberts R.J."/>
        </authorList>
    </citation>
    <scope>NUCLEOTIDE SEQUENCE [LARGE SCALE GENOMIC DNA]</scope>
    <source>
        <strain evidence="14 15">CCAP 1403/13f</strain>
    </source>
</reference>
<dbReference type="PANTHER" id="PTHR24363">
    <property type="entry name" value="SERINE/THREONINE PROTEIN KINASE"/>
    <property type="match status" value="1"/>
</dbReference>
<protein>
    <recommendedName>
        <fullName evidence="2">non-specific serine/threonine protein kinase</fullName>
        <ecNumber evidence="2">2.7.11.1</ecNumber>
    </recommendedName>
</protein>
<dbReference type="GO" id="GO:0016829">
    <property type="term" value="F:lyase activity"/>
    <property type="evidence" value="ECO:0007669"/>
    <property type="project" value="UniProtKB-KW"/>
</dbReference>
<dbReference type="GO" id="GO:0030089">
    <property type="term" value="C:phycobilisome"/>
    <property type="evidence" value="ECO:0007669"/>
    <property type="project" value="UniProtKB-KW"/>
</dbReference>
<dbReference type="InterPro" id="IPR000719">
    <property type="entry name" value="Prot_kinase_dom"/>
</dbReference>
<keyword evidence="9" id="KW-0067">ATP-binding</keyword>
<dbReference type="PROSITE" id="PS50011">
    <property type="entry name" value="PROTEIN_KINASE_DOM"/>
    <property type="match status" value="1"/>
</dbReference>
<evidence type="ECO:0000313" key="15">
    <source>
        <dbReference type="Proteomes" id="UP000502433"/>
    </source>
</evidence>
<organism evidence="14 15">
    <name type="scientific">Dolichospermum flos-aquae CCAP 1403/13F</name>
    <dbReference type="NCBI Taxonomy" id="315271"/>
    <lineage>
        <taxon>Bacteria</taxon>
        <taxon>Bacillati</taxon>
        <taxon>Cyanobacteriota</taxon>
        <taxon>Cyanophyceae</taxon>
        <taxon>Nostocales</taxon>
        <taxon>Aphanizomenonaceae</taxon>
        <taxon>Dolichospermum</taxon>
    </lineage>
</organism>
<comment type="similarity">
    <text evidence="1">Belongs to the CpcE/RpcE/PecE family.</text>
</comment>
<feature type="domain" description="Protein kinase" evidence="13">
    <location>
        <begin position="13"/>
        <end position="277"/>
    </location>
</feature>
<dbReference type="InterPro" id="IPR011989">
    <property type="entry name" value="ARM-like"/>
</dbReference>
<dbReference type="Pfam" id="PF00069">
    <property type="entry name" value="Pkinase"/>
    <property type="match status" value="1"/>
</dbReference>
<accession>A0A6H2C6K4</accession>
<proteinExistence type="inferred from homology"/>
<keyword evidence="5" id="KW-0808">Transferase</keyword>
<evidence type="ECO:0000256" key="4">
    <source>
        <dbReference type="ARBA" id="ARBA00022549"/>
    </source>
</evidence>
<evidence type="ECO:0000256" key="5">
    <source>
        <dbReference type="ARBA" id="ARBA00022679"/>
    </source>
</evidence>
<dbReference type="EMBL" id="CP051206">
    <property type="protein sequence ID" value="QJB46788.1"/>
    <property type="molecule type" value="Genomic_DNA"/>
</dbReference>
<evidence type="ECO:0000256" key="6">
    <source>
        <dbReference type="ARBA" id="ARBA00022738"/>
    </source>
</evidence>
<dbReference type="SMART" id="SM00567">
    <property type="entry name" value="EZ_HEAT"/>
    <property type="match status" value="5"/>
</dbReference>
<evidence type="ECO:0000256" key="1">
    <source>
        <dbReference type="ARBA" id="ARBA00009299"/>
    </source>
</evidence>
<dbReference type="EC" id="2.7.11.1" evidence="2"/>
<dbReference type="CDD" id="cd14014">
    <property type="entry name" value="STKc_PknB_like"/>
    <property type="match status" value="1"/>
</dbReference>
<dbReference type="InterPro" id="IPR004155">
    <property type="entry name" value="PBS_lyase_HEAT"/>
</dbReference>
<dbReference type="Gene3D" id="1.10.510.10">
    <property type="entry name" value="Transferase(Phosphotransferase) domain 1"/>
    <property type="match status" value="1"/>
</dbReference>
<evidence type="ECO:0000256" key="11">
    <source>
        <dbReference type="ARBA" id="ARBA00047899"/>
    </source>
</evidence>
<evidence type="ECO:0000256" key="3">
    <source>
        <dbReference type="ARBA" id="ARBA00022527"/>
    </source>
</evidence>
<comment type="catalytic activity">
    <reaction evidence="12">
        <text>L-seryl-[protein] + ATP = O-phospho-L-seryl-[protein] + ADP + H(+)</text>
        <dbReference type="Rhea" id="RHEA:17989"/>
        <dbReference type="Rhea" id="RHEA-COMP:9863"/>
        <dbReference type="Rhea" id="RHEA-COMP:11604"/>
        <dbReference type="ChEBI" id="CHEBI:15378"/>
        <dbReference type="ChEBI" id="CHEBI:29999"/>
        <dbReference type="ChEBI" id="CHEBI:30616"/>
        <dbReference type="ChEBI" id="CHEBI:83421"/>
        <dbReference type="ChEBI" id="CHEBI:456216"/>
        <dbReference type="EC" id="2.7.11.1"/>
    </reaction>
</comment>
<sequence>MDIKVRDIIDQRYQIVEELEQGGFGKVFLAKDRLKFDSRCVVKQFIQPYNEESTNGQKARELFKTEAKILYELEAYSQTPSLLAYLESENCIVQEFIEGKNLRQELEQNNFKIFNEKQILELLLEILPVLQEIHNRGIFHRDIKPDNIIRNSKNGKFVLIDFGISKQVSDLDTSLQGNVTIKTLKSTNFGTSGYQSPDSFSSAASDLYSLGATCFHLLSGYSPLDLECNLGDNWIKRSWNLLDMTITEQTVSILERLLNTNISSRYSNAEEVLEDIRAIDDIKRSEKINFLLSLLSSTDERYKSQAIDDLAEFGAEASEAIPQLIKVFQEDNSELRGSASITLAKIGKESVPFLAELLQHEKLEVRRRAAITLEEIGTQAEVAISQLICALEDIDPEVRGYAVIVIANIGIPAKEAIPALIERLKDSNPNIRAWSLYALGRMQELAKEAIPIILEILSQEEPNATGNKVFIAGIEALDAIGFNIDKINIKSIEDNVIRTAREWVLFIRQDQKEKREQAKQQARARRAIYFDFQPKLISNTPPQKDPAQFMETYKNE</sequence>
<dbReference type="InterPro" id="IPR011009">
    <property type="entry name" value="Kinase-like_dom_sf"/>
</dbReference>
<dbReference type="Proteomes" id="UP000502433">
    <property type="component" value="Chromosome"/>
</dbReference>
<keyword evidence="4" id="KW-0042">Antenna complex</keyword>
<dbReference type="InterPro" id="IPR016024">
    <property type="entry name" value="ARM-type_fold"/>
</dbReference>
<dbReference type="KEGG" id="dfs:HGD76_23995"/>
<comment type="catalytic activity">
    <reaction evidence="11">
        <text>L-threonyl-[protein] + ATP = O-phospho-L-threonyl-[protein] + ADP + H(+)</text>
        <dbReference type="Rhea" id="RHEA:46608"/>
        <dbReference type="Rhea" id="RHEA-COMP:11060"/>
        <dbReference type="Rhea" id="RHEA-COMP:11605"/>
        <dbReference type="ChEBI" id="CHEBI:15378"/>
        <dbReference type="ChEBI" id="CHEBI:30013"/>
        <dbReference type="ChEBI" id="CHEBI:30616"/>
        <dbReference type="ChEBI" id="CHEBI:61977"/>
        <dbReference type="ChEBI" id="CHEBI:456216"/>
        <dbReference type="EC" id="2.7.11.1"/>
    </reaction>
</comment>
<dbReference type="SUPFAM" id="SSF48371">
    <property type="entry name" value="ARM repeat"/>
    <property type="match status" value="1"/>
</dbReference>
<dbReference type="SMART" id="SM00220">
    <property type="entry name" value="S_TKc"/>
    <property type="match status" value="1"/>
</dbReference>
<dbReference type="GO" id="GO:0005524">
    <property type="term" value="F:ATP binding"/>
    <property type="evidence" value="ECO:0007669"/>
    <property type="project" value="UniProtKB-KW"/>
</dbReference>
<evidence type="ECO:0000256" key="10">
    <source>
        <dbReference type="ARBA" id="ARBA00023239"/>
    </source>
</evidence>
<gene>
    <name evidence="14" type="ORF">HGD76_23995</name>
</gene>
<dbReference type="PANTHER" id="PTHR24363:SF0">
    <property type="entry name" value="SERINE_THREONINE KINASE LIKE DOMAIN CONTAINING 1"/>
    <property type="match status" value="1"/>
</dbReference>
<dbReference type="AlphaFoldDB" id="A0A6H2C6K4"/>
<evidence type="ECO:0000256" key="8">
    <source>
        <dbReference type="ARBA" id="ARBA00022777"/>
    </source>
</evidence>
<dbReference type="GO" id="GO:0004674">
    <property type="term" value="F:protein serine/threonine kinase activity"/>
    <property type="evidence" value="ECO:0007669"/>
    <property type="project" value="UniProtKB-KW"/>
</dbReference>
<dbReference type="Pfam" id="PF13646">
    <property type="entry name" value="HEAT_2"/>
    <property type="match status" value="1"/>
</dbReference>
<reference evidence="14 15" key="1">
    <citation type="submission" date="2020-04" db="EMBL/GenBank/DDBJ databases">
        <title>Genome-Wide Identification of 5-Methylcytosine Sites in Bacterial Genomes By High-Throughput Sequencing of MspJI Restriction Fragments.</title>
        <authorList>
            <person name="Wu V."/>
        </authorList>
    </citation>
    <scope>NUCLEOTIDE SEQUENCE [LARGE SCALE GENOMIC DNA]</scope>
    <source>
        <strain evidence="14 15">CCAP 1403/13f</strain>
    </source>
</reference>
<keyword evidence="8 14" id="KW-0418">Kinase</keyword>
<evidence type="ECO:0000256" key="7">
    <source>
        <dbReference type="ARBA" id="ARBA00022741"/>
    </source>
</evidence>
<evidence type="ECO:0000256" key="12">
    <source>
        <dbReference type="ARBA" id="ARBA00048679"/>
    </source>
</evidence>
<keyword evidence="6" id="KW-0605">Phycobilisome</keyword>
<evidence type="ECO:0000256" key="9">
    <source>
        <dbReference type="ARBA" id="ARBA00022840"/>
    </source>
</evidence>
<keyword evidence="7" id="KW-0547">Nucleotide-binding</keyword>
<evidence type="ECO:0000259" key="13">
    <source>
        <dbReference type="PROSITE" id="PS50011"/>
    </source>
</evidence>